<feature type="transmembrane region" description="Helical" evidence="7">
    <location>
        <begin position="254"/>
        <end position="278"/>
    </location>
</feature>
<feature type="transmembrane region" description="Helical" evidence="7">
    <location>
        <begin position="227"/>
        <end position="248"/>
    </location>
</feature>
<evidence type="ECO:0000256" key="6">
    <source>
        <dbReference type="ARBA" id="ARBA00023136"/>
    </source>
</evidence>
<feature type="transmembrane region" description="Helical" evidence="7">
    <location>
        <begin position="127"/>
        <end position="148"/>
    </location>
</feature>
<feature type="transmembrane region" description="Helical" evidence="7">
    <location>
        <begin position="184"/>
        <end position="207"/>
    </location>
</feature>
<comment type="caution">
    <text evidence="8">The sequence shown here is derived from an EMBL/GenBank/DDBJ whole genome shotgun (WGS) entry which is preliminary data.</text>
</comment>
<sequence>MKIHKEFFRYVIPSMLAFALSGIYAIADGFFVGNALGDNALAAINMAYPLTAFLQAVGTGIGMGGAVSYTISIGNKNEKRGNQFFGMSLILLVLAGILLTVLFLLGAPAVLHLFGATGEIETLGKEYLLYISYGAIFQVLGTGLVPFIRNMGSSVTAMAAMIVGFLTNIFLDYLFVWVLPWGMMGAAVATVIGQAMTFLVCVLFFIWKKARPCFQFEKQQCFFTKHVLSVALSPFGLTFSPNITLILVNKSAALFGGTMAVTCYATVSYISCVVMLLLQGVSDGSQPLISLAYGEGDFPRAKAVRNLGYQFAGIVSAICMAGLFFTRENAAKIFGASPQVTQEVARILPIFIVGFLFVSISRVTTAFFYAVNQNVRAYLLIYGEPLLLLLLLLVLPAAIGIQGTWLAVPISQIITAAASLLLIWKEKQHTTKTALTDSQNS</sequence>
<evidence type="ECO:0000256" key="3">
    <source>
        <dbReference type="ARBA" id="ARBA00022475"/>
    </source>
</evidence>
<keyword evidence="4 7" id="KW-0812">Transmembrane</keyword>
<evidence type="ECO:0000313" key="9">
    <source>
        <dbReference type="Proteomes" id="UP001298681"/>
    </source>
</evidence>
<keyword evidence="2" id="KW-0813">Transport</keyword>
<dbReference type="InterPro" id="IPR002528">
    <property type="entry name" value="MATE_fam"/>
</dbReference>
<evidence type="ECO:0000256" key="4">
    <source>
        <dbReference type="ARBA" id="ARBA00022692"/>
    </source>
</evidence>
<feature type="transmembrane region" description="Helical" evidence="7">
    <location>
        <begin position="7"/>
        <end position="27"/>
    </location>
</feature>
<organism evidence="8 9">
    <name type="scientific">Anaeromassilibacillus senegalensis</name>
    <dbReference type="NCBI Taxonomy" id="1673717"/>
    <lineage>
        <taxon>Bacteria</taxon>
        <taxon>Bacillati</taxon>
        <taxon>Bacillota</taxon>
        <taxon>Clostridia</taxon>
        <taxon>Eubacteriales</taxon>
        <taxon>Acutalibacteraceae</taxon>
        <taxon>Anaeromassilibacillus</taxon>
    </lineage>
</organism>
<feature type="transmembrane region" description="Helical" evidence="7">
    <location>
        <begin position="307"/>
        <end position="327"/>
    </location>
</feature>
<feature type="transmembrane region" description="Helical" evidence="7">
    <location>
        <begin position="405"/>
        <end position="424"/>
    </location>
</feature>
<dbReference type="EMBL" id="JAKNHQ010000010">
    <property type="protein sequence ID" value="MCG4610945.1"/>
    <property type="molecule type" value="Genomic_DNA"/>
</dbReference>
<feature type="transmembrane region" description="Helical" evidence="7">
    <location>
        <begin position="378"/>
        <end position="399"/>
    </location>
</feature>
<proteinExistence type="predicted"/>
<feature type="transmembrane region" description="Helical" evidence="7">
    <location>
        <begin position="84"/>
        <end position="107"/>
    </location>
</feature>
<evidence type="ECO:0000313" key="8">
    <source>
        <dbReference type="EMBL" id="MCG4610945.1"/>
    </source>
</evidence>
<protein>
    <submittedName>
        <fullName evidence="8">Polysaccharide biosynthesis C-terminal domain-containing protein</fullName>
    </submittedName>
</protein>
<evidence type="ECO:0000256" key="2">
    <source>
        <dbReference type="ARBA" id="ARBA00022448"/>
    </source>
</evidence>
<dbReference type="RefSeq" id="WP_191362683.1">
    <property type="nucleotide sequence ID" value="NZ_JAKNHQ010000010.1"/>
</dbReference>
<keyword evidence="5 7" id="KW-1133">Transmembrane helix</keyword>
<evidence type="ECO:0000256" key="1">
    <source>
        <dbReference type="ARBA" id="ARBA00004651"/>
    </source>
</evidence>
<dbReference type="PANTHER" id="PTHR43823">
    <property type="entry name" value="SPORULATION PROTEIN YKVU"/>
    <property type="match status" value="1"/>
</dbReference>
<reference evidence="8 9" key="1">
    <citation type="submission" date="2022-01" db="EMBL/GenBank/DDBJ databases">
        <title>Collection of gut derived symbiotic bacterial strains cultured from healthy donors.</title>
        <authorList>
            <person name="Lin H."/>
            <person name="Kohout C."/>
            <person name="Waligurski E."/>
            <person name="Pamer E.G."/>
        </authorList>
    </citation>
    <scope>NUCLEOTIDE SEQUENCE [LARGE SCALE GENOMIC DNA]</scope>
    <source>
        <strain evidence="8 9">DFI.7.58</strain>
    </source>
</reference>
<evidence type="ECO:0000256" key="7">
    <source>
        <dbReference type="SAM" id="Phobius"/>
    </source>
</evidence>
<dbReference type="PANTHER" id="PTHR43823:SF3">
    <property type="entry name" value="MULTIDRUG EXPORT PROTEIN MEPA"/>
    <property type="match status" value="1"/>
</dbReference>
<name>A0ABS9MJH2_9FIRM</name>
<dbReference type="Proteomes" id="UP001298681">
    <property type="component" value="Unassembled WGS sequence"/>
</dbReference>
<feature type="transmembrane region" description="Helical" evidence="7">
    <location>
        <begin position="155"/>
        <end position="178"/>
    </location>
</feature>
<feature type="transmembrane region" description="Helical" evidence="7">
    <location>
        <begin position="47"/>
        <end position="72"/>
    </location>
</feature>
<dbReference type="InterPro" id="IPR051327">
    <property type="entry name" value="MATE_MepA_subfamily"/>
</dbReference>
<accession>A0ABS9MJH2</accession>
<keyword evidence="9" id="KW-1185">Reference proteome</keyword>
<dbReference type="InterPro" id="IPR048279">
    <property type="entry name" value="MdtK-like"/>
</dbReference>
<feature type="transmembrane region" description="Helical" evidence="7">
    <location>
        <begin position="347"/>
        <end position="371"/>
    </location>
</feature>
<keyword evidence="6 7" id="KW-0472">Membrane</keyword>
<comment type="subcellular location">
    <subcellularLocation>
        <location evidence="1">Cell membrane</location>
        <topology evidence="1">Multi-pass membrane protein</topology>
    </subcellularLocation>
</comment>
<dbReference type="PIRSF" id="PIRSF006603">
    <property type="entry name" value="DinF"/>
    <property type="match status" value="1"/>
</dbReference>
<dbReference type="Pfam" id="PF01554">
    <property type="entry name" value="MatE"/>
    <property type="match status" value="2"/>
</dbReference>
<gene>
    <name evidence="8" type="ORF">L0P57_08365</name>
</gene>
<evidence type="ECO:0000256" key="5">
    <source>
        <dbReference type="ARBA" id="ARBA00022989"/>
    </source>
</evidence>
<keyword evidence="3" id="KW-1003">Cell membrane</keyword>